<feature type="domain" description="DUF4352" evidence="4">
    <location>
        <begin position="32"/>
        <end position="142"/>
    </location>
</feature>
<name>A0ABU5FPS3_9STRE</name>
<dbReference type="Pfam" id="PF17118">
    <property type="entry name" value="DUF5105"/>
    <property type="match status" value="1"/>
</dbReference>
<sequence>MKKVLKHSALVLTALALVACGNSKKASDNGTASNSNFEVSVKDGMYVLPKDEDSNSHYLALQVEIKNNRDKQFSFTSHDIALYNEKDEKVEPIQIYESDSKTKFMSYGDSLSKGKSVAGYVVYEVDKDAKYELHFAPSFYDDVKDNKKDKNDVAIKVDPTQYEDTIDEAKEAMKKYVDAVYLDGENTGGASNVSFTNDKTQIVALEDKKSDDKKSDDKKSEEKKDDNKSEDKKSDDKKSSNDSDVITNDVKADREEFIKKFIESFSKGFYNYKPSDSELRTFAEAYIKANAKRAKVDYKVKTYLPDYAVVYVRPETIDLDNLNVYELSRKFYDENKGKYSSYSEAMKAGEKYILENAPSQFDSTPLDTSDNMQKEGYEIKMTKKDGKWTIDTSSKNYNLKDMARTFRGGIGY</sequence>
<evidence type="ECO:0000259" key="4">
    <source>
        <dbReference type="Pfam" id="PF11611"/>
    </source>
</evidence>
<dbReference type="InterPro" id="IPR029050">
    <property type="entry name" value="Immunoprotect_excell_Ig-like"/>
</dbReference>
<keyword evidence="1 3" id="KW-0732">Signal</keyword>
<feature type="domain" description="DUF5105" evidence="5">
    <location>
        <begin position="236"/>
        <end position="406"/>
    </location>
</feature>
<dbReference type="Pfam" id="PF11611">
    <property type="entry name" value="DUF4352"/>
    <property type="match status" value="1"/>
</dbReference>
<dbReference type="EMBL" id="JAXHDO010000001">
    <property type="protein sequence ID" value="MDY4336942.1"/>
    <property type="molecule type" value="Genomic_DNA"/>
</dbReference>
<comment type="caution">
    <text evidence="6">The sequence shown here is derived from an EMBL/GenBank/DDBJ whole genome shotgun (WGS) entry which is preliminary data.</text>
</comment>
<evidence type="ECO:0000256" key="1">
    <source>
        <dbReference type="ARBA" id="ARBA00022729"/>
    </source>
</evidence>
<evidence type="ECO:0000313" key="6">
    <source>
        <dbReference type="EMBL" id="MDY4336942.1"/>
    </source>
</evidence>
<feature type="signal peptide" evidence="3">
    <location>
        <begin position="1"/>
        <end position="26"/>
    </location>
</feature>
<dbReference type="Proteomes" id="UP001272345">
    <property type="component" value="Unassembled WGS sequence"/>
</dbReference>
<dbReference type="Gene3D" id="2.60.40.1240">
    <property type="match status" value="1"/>
</dbReference>
<keyword evidence="7" id="KW-1185">Reference proteome</keyword>
<protein>
    <submittedName>
        <fullName evidence="6">DUF4352 domain-containing protein</fullName>
    </submittedName>
</protein>
<dbReference type="PROSITE" id="PS51257">
    <property type="entry name" value="PROKAR_LIPOPROTEIN"/>
    <property type="match status" value="1"/>
</dbReference>
<feature type="compositionally biased region" description="Basic and acidic residues" evidence="2">
    <location>
        <begin position="206"/>
        <end position="241"/>
    </location>
</feature>
<accession>A0ABU5FPS3</accession>
<evidence type="ECO:0000256" key="3">
    <source>
        <dbReference type="SAM" id="SignalP"/>
    </source>
</evidence>
<organism evidence="6 7">
    <name type="scientific">Streptococcus wuxiensis</name>
    <dbReference type="NCBI Taxonomy" id="3095078"/>
    <lineage>
        <taxon>Bacteria</taxon>
        <taxon>Bacillati</taxon>
        <taxon>Bacillota</taxon>
        <taxon>Bacilli</taxon>
        <taxon>Lactobacillales</taxon>
        <taxon>Streptococcaceae</taxon>
        <taxon>Streptococcus</taxon>
    </lineage>
</organism>
<dbReference type="InterPro" id="IPR029051">
    <property type="entry name" value="DUF4352"/>
</dbReference>
<feature type="chain" id="PRO_5046786675" evidence="3">
    <location>
        <begin position="27"/>
        <end position="412"/>
    </location>
</feature>
<feature type="region of interest" description="Disordered" evidence="2">
    <location>
        <begin position="206"/>
        <end position="244"/>
    </location>
</feature>
<evidence type="ECO:0000256" key="2">
    <source>
        <dbReference type="SAM" id="MobiDB-lite"/>
    </source>
</evidence>
<evidence type="ECO:0000259" key="5">
    <source>
        <dbReference type="Pfam" id="PF17118"/>
    </source>
</evidence>
<evidence type="ECO:0000313" key="7">
    <source>
        <dbReference type="Proteomes" id="UP001272345"/>
    </source>
</evidence>
<gene>
    <name evidence="6" type="ORF">SPC83_02225</name>
</gene>
<reference evidence="6 7" key="1">
    <citation type="submission" date="2023-11" db="EMBL/GenBank/DDBJ databases">
        <title>Streptococcus wuxiensis sp. nov., Streptococcus jiangnanensis sp. nov., Streptococcus fermentans sp. nov., three novel members of the genus Streptococcus isolated from breast milk.</title>
        <authorList>
            <person name="Zhou Y."/>
            <person name="Yang B."/>
        </authorList>
    </citation>
    <scope>NUCLEOTIDE SEQUENCE [LARGE SCALE GENOMIC DNA]</scope>
    <source>
        <strain evidence="6 7">21WXBC0057M1</strain>
    </source>
</reference>
<proteinExistence type="predicted"/>
<dbReference type="InterPro" id="IPR031343">
    <property type="entry name" value="DUF5105"/>
</dbReference>
<dbReference type="RefSeq" id="WP_320693525.1">
    <property type="nucleotide sequence ID" value="NZ_JAXHDO010000001.1"/>
</dbReference>